<dbReference type="SUPFAM" id="SSF51206">
    <property type="entry name" value="cAMP-binding domain-like"/>
    <property type="match status" value="1"/>
</dbReference>
<reference evidence="5 6" key="1">
    <citation type="submission" date="2022-01" db="EMBL/GenBank/DDBJ databases">
        <title>Desulfofustis limnae sp. nov., a novel mesophilic sulfate-reducing bacterium isolated from marsh soil.</title>
        <authorList>
            <person name="Watanabe M."/>
            <person name="Takahashi A."/>
            <person name="Kojima H."/>
            <person name="Fukui M."/>
        </authorList>
    </citation>
    <scope>NUCLEOTIDE SEQUENCE [LARGE SCALE GENOMIC DNA]</scope>
    <source>
        <strain evidence="5 6">PPLL</strain>
    </source>
</reference>
<dbReference type="Gene3D" id="3.10.580.10">
    <property type="entry name" value="CBS-domain"/>
    <property type="match status" value="1"/>
</dbReference>
<dbReference type="Pfam" id="PF00027">
    <property type="entry name" value="cNMP_binding"/>
    <property type="match status" value="1"/>
</dbReference>
<feature type="domain" description="CBS" evidence="4">
    <location>
        <begin position="161"/>
        <end position="219"/>
    </location>
</feature>
<dbReference type="PROSITE" id="PS50042">
    <property type="entry name" value="CNMP_BINDING_3"/>
    <property type="match status" value="1"/>
</dbReference>
<accession>A0ABM7W571</accession>
<dbReference type="PANTHER" id="PTHR43080">
    <property type="entry name" value="CBS DOMAIN-CONTAINING PROTEIN CBSX3, MITOCHONDRIAL"/>
    <property type="match status" value="1"/>
</dbReference>
<dbReference type="SUPFAM" id="SSF54631">
    <property type="entry name" value="CBS-domain pair"/>
    <property type="match status" value="1"/>
</dbReference>
<dbReference type="InterPro" id="IPR018490">
    <property type="entry name" value="cNMP-bd_dom_sf"/>
</dbReference>
<dbReference type="PROSITE" id="PS51371">
    <property type="entry name" value="CBS"/>
    <property type="match status" value="2"/>
</dbReference>
<proteinExistence type="predicted"/>
<name>A0ABM7W571_9BACT</name>
<dbReference type="SUPFAM" id="SSF81301">
    <property type="entry name" value="Nucleotidyltransferase"/>
    <property type="match status" value="1"/>
</dbReference>
<sequence length="627" mass="71394">MEEAYRYKPFSLLTKDQFTAVAAHLYRESAKQGTVLLTQELTNVDRFRILTAGAARFYFEFNFSETLKRDLREGDSFGGISILLNEGIATKTLRIQEDAEMIALDAAHFLSLCEQSEPFTEFFTNAFGKSMINRTYAGIISRQVKDKELNLPFFNQPIAAMYRPTTVSCPASTPIKTAAEMMAQNNSSAVLIQGDNEQVRGIVTDADLRKKVLAQGLDPRLPVRTIMSAPVIGISDQSLVYQAFLEMLEQDVRHLMLLNQQGEISGIITEKDLIVAQTRSTYLLIKTVKAAKNIRQLENIHERLTRMLLTPIQNGASTEYITTLITAFSDAIIDKAVSFAIAQLGPPPCPFVFMVMGSEGREEQTFISDQDNALVYQDQPGGQPAEAAETYFQKLSVSICDQLHRAGYRLCSGDNMAKNPKWCQPLSVWKHYFRSWIRTADPQDLLHSSIFFDFRGVWGELSLAGELKEYLLQSIDRWPGFLRNLTENTLFFKPPVNFFGKLLVEKHGEHKGMFDIKLAILPIIDFARIYALKQKLSETNTLRRLFRLHKAGVFSDRDYRDLVQTYNYLMRLRFLNQITITIDEQQEPNNHIDPTRLSSLDQVMLKAAFRRIATFQKKLNFDFTGVL</sequence>
<feature type="domain" description="CBS" evidence="4">
    <location>
        <begin position="227"/>
        <end position="283"/>
    </location>
</feature>
<protein>
    <submittedName>
        <fullName evidence="5">Nucleotidyltransferase family protein</fullName>
    </submittedName>
</protein>
<evidence type="ECO:0000256" key="1">
    <source>
        <dbReference type="ARBA" id="ARBA00023122"/>
    </source>
</evidence>
<keyword evidence="6" id="KW-1185">Reference proteome</keyword>
<evidence type="ECO:0000259" key="3">
    <source>
        <dbReference type="PROSITE" id="PS50042"/>
    </source>
</evidence>
<dbReference type="Proteomes" id="UP000830055">
    <property type="component" value="Chromosome"/>
</dbReference>
<gene>
    <name evidence="5" type="ORF">DPPLL_04310</name>
</gene>
<dbReference type="SMART" id="SM00116">
    <property type="entry name" value="CBS"/>
    <property type="match status" value="2"/>
</dbReference>
<dbReference type="Pfam" id="PF03445">
    <property type="entry name" value="DUF294"/>
    <property type="match status" value="1"/>
</dbReference>
<evidence type="ECO:0000259" key="4">
    <source>
        <dbReference type="PROSITE" id="PS51371"/>
    </source>
</evidence>
<dbReference type="Pfam" id="PF10335">
    <property type="entry name" value="DUF294_C"/>
    <property type="match status" value="1"/>
</dbReference>
<dbReference type="Pfam" id="PF00571">
    <property type="entry name" value="CBS"/>
    <property type="match status" value="2"/>
</dbReference>
<keyword evidence="1 2" id="KW-0129">CBS domain</keyword>
<dbReference type="InterPro" id="IPR051257">
    <property type="entry name" value="Diverse_CBS-Domain"/>
</dbReference>
<evidence type="ECO:0000256" key="2">
    <source>
        <dbReference type="PROSITE-ProRule" id="PRU00703"/>
    </source>
</evidence>
<evidence type="ECO:0000313" key="6">
    <source>
        <dbReference type="Proteomes" id="UP000830055"/>
    </source>
</evidence>
<dbReference type="InterPro" id="IPR014710">
    <property type="entry name" value="RmlC-like_jellyroll"/>
</dbReference>
<dbReference type="Gene3D" id="2.60.120.10">
    <property type="entry name" value="Jelly Rolls"/>
    <property type="match status" value="1"/>
</dbReference>
<dbReference type="InterPro" id="IPR043519">
    <property type="entry name" value="NT_sf"/>
</dbReference>
<feature type="domain" description="Cyclic nucleotide-binding" evidence="3">
    <location>
        <begin position="9"/>
        <end position="112"/>
    </location>
</feature>
<dbReference type="InterPro" id="IPR046342">
    <property type="entry name" value="CBS_dom_sf"/>
</dbReference>
<dbReference type="PANTHER" id="PTHR43080:SF2">
    <property type="entry name" value="CBS DOMAIN-CONTAINING PROTEIN"/>
    <property type="match status" value="1"/>
</dbReference>
<dbReference type="InterPro" id="IPR018821">
    <property type="entry name" value="DUF294_put_nucleoTrafse_sb-bd"/>
</dbReference>
<dbReference type="InterPro" id="IPR000595">
    <property type="entry name" value="cNMP-bd_dom"/>
</dbReference>
<dbReference type="RefSeq" id="WP_284153168.1">
    <property type="nucleotide sequence ID" value="NZ_AP025516.1"/>
</dbReference>
<dbReference type="InterPro" id="IPR000644">
    <property type="entry name" value="CBS_dom"/>
</dbReference>
<dbReference type="EMBL" id="AP025516">
    <property type="protein sequence ID" value="BDD86066.1"/>
    <property type="molecule type" value="Genomic_DNA"/>
</dbReference>
<evidence type="ECO:0000313" key="5">
    <source>
        <dbReference type="EMBL" id="BDD86066.1"/>
    </source>
</evidence>
<dbReference type="CDD" id="cd00038">
    <property type="entry name" value="CAP_ED"/>
    <property type="match status" value="1"/>
</dbReference>
<dbReference type="CDD" id="cd05401">
    <property type="entry name" value="NT_GlnE_GlnD_like"/>
    <property type="match status" value="1"/>
</dbReference>
<dbReference type="InterPro" id="IPR005105">
    <property type="entry name" value="GlnD_Uridyltrans_N"/>
</dbReference>
<organism evidence="5 6">
    <name type="scientific">Desulfofustis limnaeus</name>
    <dbReference type="NCBI Taxonomy" id="2740163"/>
    <lineage>
        <taxon>Bacteria</taxon>
        <taxon>Pseudomonadati</taxon>
        <taxon>Thermodesulfobacteriota</taxon>
        <taxon>Desulfobulbia</taxon>
        <taxon>Desulfobulbales</taxon>
        <taxon>Desulfocapsaceae</taxon>
        <taxon>Desulfofustis</taxon>
    </lineage>
</organism>